<evidence type="ECO:0000313" key="3">
    <source>
        <dbReference type="Proteomes" id="UP000295197"/>
    </source>
</evidence>
<evidence type="ECO:0000259" key="1">
    <source>
        <dbReference type="Pfam" id="PF09992"/>
    </source>
</evidence>
<dbReference type="AlphaFoldDB" id="A0A4V2VTJ5"/>
<sequence>MKNRILYSLLILFLFVNCSKKEEGTQLPYDYTNVEKLDVKEIVAAAKWDVRSVAEGIVWKSYQFNNLFETKQFVTILEVDLSKGFKIELPFVTSGFLKTSVAATDHNALVAFNGSYFNTTSGGSTVFLKKDGKVIKETNNGFNSYRENGALTLNSSGVPNIVEKPSSGWNSINEPTALAGGPLLMIGGKELSQLEVDFNTTRHPRTAVGLTADNRLLIIVVDGRASLSRGMSIPELSSFMAALECVSALNYDGGGSSTAWVKNYGVVNHPSDNGKFDNEGERGVATVFVIKK</sequence>
<organism evidence="2 3">
    <name type="scientific">Sphingobacterium alimentarium</name>
    <dbReference type="NCBI Taxonomy" id="797292"/>
    <lineage>
        <taxon>Bacteria</taxon>
        <taxon>Pseudomonadati</taxon>
        <taxon>Bacteroidota</taxon>
        <taxon>Sphingobacteriia</taxon>
        <taxon>Sphingobacteriales</taxon>
        <taxon>Sphingobacteriaceae</taxon>
        <taxon>Sphingobacterium</taxon>
    </lineage>
</organism>
<dbReference type="PANTHER" id="PTHR40446:SF2">
    <property type="entry name" value="N-ACETYLGLUCOSAMINE-1-PHOSPHODIESTER ALPHA-N-ACETYLGLUCOSAMINIDASE"/>
    <property type="match status" value="1"/>
</dbReference>
<dbReference type="RefSeq" id="WP_132778975.1">
    <property type="nucleotide sequence ID" value="NZ_SMBZ01000061.1"/>
</dbReference>
<protein>
    <submittedName>
        <fullName evidence="2">Uncharacterized protein DUF2233</fullName>
    </submittedName>
</protein>
<dbReference type="PANTHER" id="PTHR40446">
    <property type="entry name" value="N-ACETYLGLUCOSAMINE-1-PHOSPHODIESTER ALPHA-N-ACETYLGLUCOSAMINIDASE"/>
    <property type="match status" value="1"/>
</dbReference>
<accession>A0A4V2VTJ5</accession>
<keyword evidence="3" id="KW-1185">Reference proteome</keyword>
<dbReference type="Pfam" id="PF09992">
    <property type="entry name" value="NAGPA"/>
    <property type="match status" value="1"/>
</dbReference>
<reference evidence="2 3" key="1">
    <citation type="submission" date="2019-03" db="EMBL/GenBank/DDBJ databases">
        <title>Genomic Encyclopedia of Type Strains, Phase IV (KMG-IV): sequencing the most valuable type-strain genomes for metagenomic binning, comparative biology and taxonomic classification.</title>
        <authorList>
            <person name="Goeker M."/>
        </authorList>
    </citation>
    <scope>NUCLEOTIDE SEQUENCE [LARGE SCALE GENOMIC DNA]</scope>
    <source>
        <strain evidence="2 3">DSM 22362</strain>
    </source>
</reference>
<gene>
    <name evidence="2" type="ORF">EDC17_10614</name>
</gene>
<dbReference type="OrthoDB" id="9809781at2"/>
<proteinExistence type="predicted"/>
<dbReference type="EMBL" id="SMBZ01000061">
    <property type="protein sequence ID" value="TCV06582.1"/>
    <property type="molecule type" value="Genomic_DNA"/>
</dbReference>
<name>A0A4V2VTJ5_9SPHI</name>
<evidence type="ECO:0000313" key="2">
    <source>
        <dbReference type="EMBL" id="TCV06582.1"/>
    </source>
</evidence>
<dbReference type="InterPro" id="IPR018711">
    <property type="entry name" value="NAGPA"/>
</dbReference>
<dbReference type="Proteomes" id="UP000295197">
    <property type="component" value="Unassembled WGS sequence"/>
</dbReference>
<comment type="caution">
    <text evidence="2">The sequence shown here is derived from an EMBL/GenBank/DDBJ whole genome shotgun (WGS) entry which is preliminary data.</text>
</comment>
<feature type="domain" description="Phosphodiester glycosidase" evidence="1">
    <location>
        <begin position="107"/>
        <end position="290"/>
    </location>
</feature>